<evidence type="ECO:0000313" key="2">
    <source>
        <dbReference type="EMBL" id="KAF7333213.1"/>
    </source>
</evidence>
<dbReference type="EMBL" id="JACAZH010000058">
    <property type="protein sequence ID" value="KAF7333213.1"/>
    <property type="molecule type" value="Genomic_DNA"/>
</dbReference>
<keyword evidence="3" id="KW-1185">Reference proteome</keyword>
<organism evidence="2 3">
    <name type="scientific">Mycena sanguinolenta</name>
    <dbReference type="NCBI Taxonomy" id="230812"/>
    <lineage>
        <taxon>Eukaryota</taxon>
        <taxon>Fungi</taxon>
        <taxon>Dikarya</taxon>
        <taxon>Basidiomycota</taxon>
        <taxon>Agaricomycotina</taxon>
        <taxon>Agaricomycetes</taxon>
        <taxon>Agaricomycetidae</taxon>
        <taxon>Agaricales</taxon>
        <taxon>Marasmiineae</taxon>
        <taxon>Mycenaceae</taxon>
        <taxon>Mycena</taxon>
    </lineage>
</organism>
<dbReference type="Proteomes" id="UP000623467">
    <property type="component" value="Unassembled WGS sequence"/>
</dbReference>
<name>A0A8H6X2I0_9AGAR</name>
<sequence length="182" mass="19456">MCMRPPEMLELPPYTSPVFSSTIPRCSTLASSTFDFSTTPTPASLRMAFHFEAQETAQSRHRSYTNTTVSSRWCFSQHRRRPCIPSSDVPAEASHGEEAAGRAHEVALPSVFGSTSIECWRCMSCTNAAATPSPSQLQSAGTFAETQTFAAAVVPASWSGPGAGKLPVDLKPQSGRGPSLCP</sequence>
<proteinExistence type="predicted"/>
<reference evidence="2" key="1">
    <citation type="submission" date="2020-05" db="EMBL/GenBank/DDBJ databases">
        <title>Mycena genomes resolve the evolution of fungal bioluminescence.</title>
        <authorList>
            <person name="Tsai I.J."/>
        </authorList>
    </citation>
    <scope>NUCLEOTIDE SEQUENCE</scope>
    <source>
        <strain evidence="2">160909Yilan</strain>
    </source>
</reference>
<protein>
    <submittedName>
        <fullName evidence="2">Uncharacterized protein</fullName>
    </submittedName>
</protein>
<evidence type="ECO:0000256" key="1">
    <source>
        <dbReference type="SAM" id="MobiDB-lite"/>
    </source>
</evidence>
<dbReference type="AlphaFoldDB" id="A0A8H6X2I0"/>
<comment type="caution">
    <text evidence="2">The sequence shown here is derived from an EMBL/GenBank/DDBJ whole genome shotgun (WGS) entry which is preliminary data.</text>
</comment>
<feature type="region of interest" description="Disordered" evidence="1">
    <location>
        <begin position="158"/>
        <end position="182"/>
    </location>
</feature>
<gene>
    <name evidence="2" type="ORF">MSAN_02428500</name>
</gene>
<accession>A0A8H6X2I0</accession>
<evidence type="ECO:0000313" key="3">
    <source>
        <dbReference type="Proteomes" id="UP000623467"/>
    </source>
</evidence>